<reference evidence="1 2" key="1">
    <citation type="submission" date="2023-03" db="EMBL/GenBank/DDBJ databases">
        <title>High recombination rates correlate with genetic variation in Cardiocondyla obscurior ants.</title>
        <authorList>
            <person name="Errbii M."/>
        </authorList>
    </citation>
    <scope>NUCLEOTIDE SEQUENCE [LARGE SCALE GENOMIC DNA]</scope>
    <source>
        <strain evidence="1">Alpha-2009</strain>
        <tissue evidence="1">Whole body</tissue>
    </source>
</reference>
<gene>
    <name evidence="1" type="ORF">PUN28_001972</name>
</gene>
<organism evidence="1 2">
    <name type="scientific">Cardiocondyla obscurior</name>
    <dbReference type="NCBI Taxonomy" id="286306"/>
    <lineage>
        <taxon>Eukaryota</taxon>
        <taxon>Metazoa</taxon>
        <taxon>Ecdysozoa</taxon>
        <taxon>Arthropoda</taxon>
        <taxon>Hexapoda</taxon>
        <taxon>Insecta</taxon>
        <taxon>Pterygota</taxon>
        <taxon>Neoptera</taxon>
        <taxon>Endopterygota</taxon>
        <taxon>Hymenoptera</taxon>
        <taxon>Apocrita</taxon>
        <taxon>Aculeata</taxon>
        <taxon>Formicoidea</taxon>
        <taxon>Formicidae</taxon>
        <taxon>Myrmicinae</taxon>
        <taxon>Cardiocondyla</taxon>
    </lineage>
</organism>
<dbReference type="AlphaFoldDB" id="A0AAW2GRX9"/>
<name>A0AAW2GRX9_9HYME</name>
<evidence type="ECO:0000313" key="1">
    <source>
        <dbReference type="EMBL" id="KAL0130046.1"/>
    </source>
</evidence>
<comment type="caution">
    <text evidence="1">The sequence shown here is derived from an EMBL/GenBank/DDBJ whole genome shotgun (WGS) entry which is preliminary data.</text>
</comment>
<evidence type="ECO:0008006" key="3">
    <source>
        <dbReference type="Google" id="ProtNLM"/>
    </source>
</evidence>
<sequence>MLRVILCENCSCKRTHLALSVYTCLSLLPARVIHGSSASRILYIILKSRADDRSRRFRYYACCRLFSSCRYFGGCLRNMSTGLTTGSRNAYFVKSYENLREKKIKKMKERRNLCMNRTRS</sequence>
<proteinExistence type="predicted"/>
<dbReference type="EMBL" id="JADYXP020000002">
    <property type="protein sequence ID" value="KAL0130046.1"/>
    <property type="molecule type" value="Genomic_DNA"/>
</dbReference>
<evidence type="ECO:0000313" key="2">
    <source>
        <dbReference type="Proteomes" id="UP001430953"/>
    </source>
</evidence>
<dbReference type="Proteomes" id="UP001430953">
    <property type="component" value="Unassembled WGS sequence"/>
</dbReference>
<accession>A0AAW2GRX9</accession>
<protein>
    <recommendedName>
        <fullName evidence="3">Secreted protein</fullName>
    </recommendedName>
</protein>
<keyword evidence="2" id="KW-1185">Reference proteome</keyword>